<evidence type="ECO:0000313" key="2">
    <source>
        <dbReference type="EMBL" id="TYJ51309.1"/>
    </source>
</evidence>
<organism evidence="2 3">
    <name type="scientific">Cryptococcus floricola</name>
    <dbReference type="NCBI Taxonomy" id="2591691"/>
    <lineage>
        <taxon>Eukaryota</taxon>
        <taxon>Fungi</taxon>
        <taxon>Dikarya</taxon>
        <taxon>Basidiomycota</taxon>
        <taxon>Agaricomycotina</taxon>
        <taxon>Tremellomycetes</taxon>
        <taxon>Tremellales</taxon>
        <taxon>Cryptococcaceae</taxon>
        <taxon>Cryptococcus</taxon>
    </lineage>
</organism>
<dbReference type="AlphaFoldDB" id="A0A5D3ALQ2"/>
<feature type="region of interest" description="Disordered" evidence="1">
    <location>
        <begin position="653"/>
        <end position="732"/>
    </location>
</feature>
<proteinExistence type="predicted"/>
<evidence type="ECO:0000256" key="1">
    <source>
        <dbReference type="SAM" id="MobiDB-lite"/>
    </source>
</evidence>
<gene>
    <name evidence="2" type="ORF">B9479_008126</name>
</gene>
<feature type="compositionally biased region" description="Acidic residues" evidence="1">
    <location>
        <begin position="689"/>
        <end position="702"/>
    </location>
</feature>
<feature type="compositionally biased region" description="Polar residues" evidence="1">
    <location>
        <begin position="714"/>
        <end position="723"/>
    </location>
</feature>
<dbReference type="Proteomes" id="UP000322245">
    <property type="component" value="Unassembled WGS sequence"/>
</dbReference>
<name>A0A5D3ALQ2_9TREE</name>
<accession>A0A5D3ALQ2</accession>
<sequence>MSYNLPRYIEVSVSNGSGDLLDLVPVNPAIISLAWSLEVDAAKRKLKKKPQHKGRQFAAAPITDAELVENGVAEDFRETFKRMDQATDQDACLQQLYNSEDDRECVTMLISKFWRRKLMKDACNCLREEIDRAFLEGGLFLEIIKKGIDLIHQRASTMDPDEVDGGEWNPTELSMLSFELEAISDVETRWTRFSAWRKELGNYRQFQLAVNLFSEFRAQESRTQGVQAATQPATLHAAMDDEAGLSEVEAPVANTPLMSAASASNAPPPPDRDAPEESLRIVEAEQGKSRFNERDIKETRAFADDILSQVVAYSIDKRLKLSKVLETVFGVSSSIGENAWNAWQGSQFEREAFQKHGLDPQALVSIPADILSKMPSKMQAEEQSMSRPEGDGAGNIAQESNSKATNLRRRARISRVFYHEERDNGLSEKQILENSVKVQGGREETQVKAPRAARLDAAANLMDFVQKEGNRLFHKHGIEVFFAHISKAPEDPFGKIYCTSGVRAYINSHRTFFNPTMYFTGWMEMSLRGREGDHEMIEMRQNSTGEDHQGLTKKSHRQKVNPGAFKFKELMLKALNATVAKAYILRNIPPPKPYSSVQHDSQRLAKHGVQLCVSPRSPVTLEQLRKERPVYKQDYYDSLIRAVKKGHIRYQLVGDAGGDNGRPNGEMAGHDEEAMQEENESDVGREEEAPGQEESDAVEDMDVLPQIPKRPATLTKSSQSAILSSAEDSKSD</sequence>
<protein>
    <submittedName>
        <fullName evidence="2">Uncharacterized protein</fullName>
    </submittedName>
</protein>
<feature type="region of interest" description="Disordered" evidence="1">
    <location>
        <begin position="377"/>
        <end position="407"/>
    </location>
</feature>
<dbReference type="EMBL" id="NIDF01000279">
    <property type="protein sequence ID" value="TYJ51309.1"/>
    <property type="molecule type" value="Genomic_DNA"/>
</dbReference>
<reference evidence="2 3" key="1">
    <citation type="submission" date="2017-05" db="EMBL/GenBank/DDBJ databases">
        <title>The Genome Sequence of Tsuchiyaea wingfieldii DSM 27421.</title>
        <authorList>
            <person name="Cuomo C."/>
            <person name="Passer A."/>
            <person name="Billmyre B."/>
            <person name="Heitman J."/>
        </authorList>
    </citation>
    <scope>NUCLEOTIDE SEQUENCE [LARGE SCALE GENOMIC DNA]</scope>
    <source>
        <strain evidence="2 3">DSM 27421</strain>
    </source>
</reference>
<keyword evidence="3" id="KW-1185">Reference proteome</keyword>
<comment type="caution">
    <text evidence="2">The sequence shown here is derived from an EMBL/GenBank/DDBJ whole genome shotgun (WGS) entry which is preliminary data.</text>
</comment>
<evidence type="ECO:0000313" key="3">
    <source>
        <dbReference type="Proteomes" id="UP000322245"/>
    </source>
</evidence>